<reference evidence="1" key="1">
    <citation type="submission" date="2016-06" db="UniProtKB">
        <authorList>
            <consortium name="WormBaseParasite"/>
        </authorList>
    </citation>
    <scope>IDENTIFICATION</scope>
</reference>
<name>A0A183EVE3_9BILA</name>
<protein>
    <submittedName>
        <fullName evidence="1">IS4 family transposase</fullName>
    </submittedName>
</protein>
<sequence length="37" mass="4561">LHRRLQVLIGLTIRQRKTVTRHRTRRKLMTRLKITPI</sequence>
<dbReference type="AlphaFoldDB" id="A0A183EVE3"/>
<accession>A0A183EVE3</accession>
<proteinExistence type="predicted"/>
<organism evidence="1">
    <name type="scientific">Gongylonema pulchrum</name>
    <dbReference type="NCBI Taxonomy" id="637853"/>
    <lineage>
        <taxon>Eukaryota</taxon>
        <taxon>Metazoa</taxon>
        <taxon>Ecdysozoa</taxon>
        <taxon>Nematoda</taxon>
        <taxon>Chromadorea</taxon>
        <taxon>Rhabditida</taxon>
        <taxon>Spirurina</taxon>
        <taxon>Spiruromorpha</taxon>
        <taxon>Spiruroidea</taxon>
        <taxon>Gongylonematidae</taxon>
        <taxon>Gongylonema</taxon>
    </lineage>
</organism>
<dbReference type="WBParaSite" id="GPUH_0002496401-mRNA-1">
    <property type="protein sequence ID" value="GPUH_0002496401-mRNA-1"/>
    <property type="gene ID" value="GPUH_0002496401"/>
</dbReference>
<evidence type="ECO:0000313" key="1">
    <source>
        <dbReference type="WBParaSite" id="GPUH_0002496401-mRNA-1"/>
    </source>
</evidence>